<organism evidence="3 4">
    <name type="scientific">Meristemomyces frigidus</name>
    <dbReference type="NCBI Taxonomy" id="1508187"/>
    <lineage>
        <taxon>Eukaryota</taxon>
        <taxon>Fungi</taxon>
        <taxon>Dikarya</taxon>
        <taxon>Ascomycota</taxon>
        <taxon>Pezizomycotina</taxon>
        <taxon>Dothideomycetes</taxon>
        <taxon>Dothideomycetidae</taxon>
        <taxon>Mycosphaerellales</taxon>
        <taxon>Teratosphaeriaceae</taxon>
        <taxon>Meristemomyces</taxon>
    </lineage>
</organism>
<proteinExistence type="predicted"/>
<dbReference type="PROSITE" id="PS50191">
    <property type="entry name" value="CRAL_TRIO"/>
    <property type="match status" value="1"/>
</dbReference>
<dbReference type="Gene3D" id="1.10.8.20">
    <property type="entry name" value="N-terminal domain of phosphatidylinositol transfer protein sec14p"/>
    <property type="match status" value="1"/>
</dbReference>
<dbReference type="Pfam" id="PF03765">
    <property type="entry name" value="CRAL_TRIO_N"/>
    <property type="match status" value="1"/>
</dbReference>
<dbReference type="PANTHER" id="PTHR45657">
    <property type="entry name" value="CRAL-TRIO DOMAIN-CONTAINING PROTEIN YKL091C-RELATED"/>
    <property type="match status" value="1"/>
</dbReference>
<protein>
    <recommendedName>
        <fullName evidence="2">CRAL-TRIO domain-containing protein</fullName>
    </recommendedName>
</protein>
<evidence type="ECO:0000259" key="2">
    <source>
        <dbReference type="PROSITE" id="PS50191"/>
    </source>
</evidence>
<dbReference type="AlphaFoldDB" id="A0AAN7TRQ9"/>
<feature type="compositionally biased region" description="Low complexity" evidence="1">
    <location>
        <begin position="429"/>
        <end position="438"/>
    </location>
</feature>
<reference evidence="3" key="1">
    <citation type="submission" date="2023-08" db="EMBL/GenBank/DDBJ databases">
        <title>Black Yeasts Isolated from many extreme environments.</title>
        <authorList>
            <person name="Coleine C."/>
            <person name="Stajich J.E."/>
            <person name="Selbmann L."/>
        </authorList>
    </citation>
    <scope>NUCLEOTIDE SEQUENCE</scope>
    <source>
        <strain evidence="3">CCFEE 5401</strain>
    </source>
</reference>
<dbReference type="PANTHER" id="PTHR45657:SF3">
    <property type="entry name" value="TRANSPORTER, PUTATIVE (AFU_ORTHOLOGUE AFUA_5G09260)-RELATED"/>
    <property type="match status" value="1"/>
</dbReference>
<dbReference type="InterPro" id="IPR036273">
    <property type="entry name" value="CRAL/TRIO_N_dom_sf"/>
</dbReference>
<feature type="domain" description="CRAL-TRIO" evidence="2">
    <location>
        <begin position="107"/>
        <end position="296"/>
    </location>
</feature>
<dbReference type="InterPro" id="IPR011074">
    <property type="entry name" value="CRAL/TRIO_N_dom"/>
</dbReference>
<evidence type="ECO:0000313" key="3">
    <source>
        <dbReference type="EMBL" id="KAK5114722.1"/>
    </source>
</evidence>
<dbReference type="InterPro" id="IPR036865">
    <property type="entry name" value="CRAL-TRIO_dom_sf"/>
</dbReference>
<dbReference type="Proteomes" id="UP001310890">
    <property type="component" value="Unassembled WGS sequence"/>
</dbReference>
<feature type="region of interest" description="Disordered" evidence="1">
    <location>
        <begin position="428"/>
        <end position="477"/>
    </location>
</feature>
<dbReference type="InterPro" id="IPR051026">
    <property type="entry name" value="PI/PC_transfer"/>
</dbReference>
<dbReference type="Pfam" id="PF00650">
    <property type="entry name" value="CRAL_TRIO"/>
    <property type="match status" value="1"/>
</dbReference>
<dbReference type="SUPFAM" id="SSF52087">
    <property type="entry name" value="CRAL/TRIO domain"/>
    <property type="match status" value="1"/>
</dbReference>
<feature type="region of interest" description="Disordered" evidence="1">
    <location>
        <begin position="561"/>
        <end position="588"/>
    </location>
</feature>
<dbReference type="SMART" id="SM01100">
    <property type="entry name" value="CRAL_TRIO_N"/>
    <property type="match status" value="1"/>
</dbReference>
<evidence type="ECO:0000256" key="1">
    <source>
        <dbReference type="SAM" id="MobiDB-lite"/>
    </source>
</evidence>
<accession>A0AAN7TRQ9</accession>
<comment type="caution">
    <text evidence="3">The sequence shown here is derived from an EMBL/GenBank/DDBJ whole genome shotgun (WGS) entry which is preliminary data.</text>
</comment>
<sequence length="607" mass="67378">MAATQPDGAPLQRVESYQWPTGHVAHLSGSQQSALQAFKTLCEQKKYYVPESADGRIPATHDEETLLRYLRARKFIPQEAFKQFKDTEDWRKENQLDRLYETIDVHEYDMTRRVYPQWTGRRDKRGIPLYVYQVSQVSAKDVDAHGKESKKSSSTSNTPPRMLRLFALYENLCRFVLPLCSAMPDRAHGETPISQSNNIVDISKVSMAKFWSLRNHMSDASTLATAHYPETLDRIFVVGAPGFFSTVWGWAKNWFDPITVSKIFILNDKTMLSTMEKFIDRANIPKKYGGDLDWQFGDMPSLEEGIASRLRWKEDIREKGHRTLPIGPIRWAYDEHGDLVATAIGSENGKPRNRVIAGFHPDGQVARLALSPGRSEQEPQAHALTPIQSQPQRAALHRVASQVPAEPGPTEPKSAAALVPQQTNGSLLSPAAASANTPTPQPHVDDTSRAGTYTIPYHSQPPTNSTLDDTRQGTSHTRLEQQIGTHAEGAMAAGTPSNRTDGQGTTHAIMEPSTVGQAAKEHPVQTEDHQPTMLEQAQQYAGLAVEQARGLPHTVMSAVGYGGNPAEEDEKVGEKVGREDPAVVGMDKRNVEEYLREQTRSHQAGGR</sequence>
<feature type="compositionally biased region" description="Basic and acidic residues" evidence="1">
    <location>
        <begin position="572"/>
        <end position="588"/>
    </location>
</feature>
<gene>
    <name evidence="3" type="ORF">LTR62_002296</name>
</gene>
<dbReference type="SMART" id="SM00516">
    <property type="entry name" value="SEC14"/>
    <property type="match status" value="1"/>
</dbReference>
<feature type="compositionally biased region" description="Polar residues" evidence="1">
    <location>
        <begin position="460"/>
        <end position="477"/>
    </location>
</feature>
<dbReference type="Gene3D" id="3.40.525.10">
    <property type="entry name" value="CRAL-TRIO lipid binding domain"/>
    <property type="match status" value="1"/>
</dbReference>
<evidence type="ECO:0000313" key="4">
    <source>
        <dbReference type="Proteomes" id="UP001310890"/>
    </source>
</evidence>
<name>A0AAN7TRQ9_9PEZI</name>
<dbReference type="InterPro" id="IPR001251">
    <property type="entry name" value="CRAL-TRIO_dom"/>
</dbReference>
<dbReference type="EMBL" id="JAVRRL010000016">
    <property type="protein sequence ID" value="KAK5114722.1"/>
    <property type="molecule type" value="Genomic_DNA"/>
</dbReference>
<feature type="region of interest" description="Disordered" evidence="1">
    <location>
        <begin position="370"/>
        <end position="415"/>
    </location>
</feature>
<dbReference type="SUPFAM" id="SSF46938">
    <property type="entry name" value="CRAL/TRIO N-terminal domain"/>
    <property type="match status" value="1"/>
</dbReference>
<dbReference type="CDD" id="cd00170">
    <property type="entry name" value="SEC14"/>
    <property type="match status" value="1"/>
</dbReference>